<dbReference type="InterPro" id="IPR013378">
    <property type="entry name" value="InlB-like_B-rpt"/>
</dbReference>
<dbReference type="Proteomes" id="UP001501803">
    <property type="component" value="Unassembled WGS sequence"/>
</dbReference>
<comment type="caution">
    <text evidence="2">The sequence shown here is derived from an EMBL/GenBank/DDBJ whole genome shotgun (WGS) entry which is preliminary data.</text>
</comment>
<sequence length="1054" mass="104794">MILGETYMLASRPTMPSDRRSTPLRTATTAVVTALALVAVSLTVPPASTASAAGLIDSPASLAAAFAAGGTVTLDASISVSATDPIAVPANTSVTLNLNGKKLVLQGAGTRAGLQVPDSAALTISDAVGGGELTATGGPSGAGIGGNQGSASGSISIASGTVTASTLYYAAGIGGGNGGANGKVKITGGTVKATGGLRSAAIGGGMNGAGGTVEITGGTVTATAGMSGAGIGGGELGAGGNITVSAGTVTASGGSRGAGIGGGTERSGGIVQISGGIVTAQGGDSAAGIGGGYMGAGETVAITGGTVFSTGGYAGAAIGGGFGQHGATVTIAGGANVTVAANTQSPMQSVFGGGNGISDFGSLSNAGVLTIGSGARLTVPAANTVQNGGVIRNLGTISLNGMINNSGRIITAQGAVNPATNVAGRSFAVTFNADPVAVPGLRVFASTLTDAEMSLPPAPTRLGYLFGGWFTAPTGGTAWGVGTTISGNTTVYGRWTADPRTVSFDAQGGSSVAAVVTNNGFVITAPTAPTRDGYRFLGWFTATTGGTAWNFDAPVTTNVTAFARWVETRSVTFDTQGGTVVDSVTTDVGTAIPAPSSPTRTGYRFLGWFTAASGGSACNFNAAVTANVTAYAQWVKVRTVTFDAQGGTAVAPVRTDTDVAIPEPGAPSRTGYAFGGWFTAPINGTAWMFTAPITADVTLYAGWTAEKRVVTFDAQGGSAVAAVSTDYDTPIEAPVVPKRTGYTFVGWFTAASGGTAWNFDASVRTDAMAFARWTADPRTVSFDARGGSAVAAVVTTYDAIIKAPTAPKRTGYTFAGWFTAASGGTAWKFTAPVTANVKVYAHWTGEKRTITFDARGGSAVATVATAYGAIIKAPAAPERSGYVFAGWFTKASGGTAWKFSAPVTANVKLYAHWLVKRTVTFDSRGGSAVAAVSTGSGKVIKAPAAPKRSGYVFAGWFTKASGGTAWKFSAPVTANVKLYAHWLVKRTVTFDSRGGSAVAAVSTGSGKVIKAPAAPKRSGYVFAGWFTAASGGTAWKFSAPVTANVKLYAHWTKQ</sequence>
<name>A0ABP7JYT5_9MICO</name>
<dbReference type="Pfam" id="PF09479">
    <property type="entry name" value="Flg_new"/>
    <property type="match status" value="9"/>
</dbReference>
<keyword evidence="3" id="KW-1185">Reference proteome</keyword>
<accession>A0ABP7JYT5</accession>
<dbReference type="InterPro" id="IPR042229">
    <property type="entry name" value="Listeria/Bacterioides_rpt_sf"/>
</dbReference>
<evidence type="ECO:0000313" key="2">
    <source>
        <dbReference type="EMBL" id="GAA3859969.1"/>
    </source>
</evidence>
<evidence type="ECO:0000256" key="1">
    <source>
        <dbReference type="ARBA" id="ARBA00004196"/>
    </source>
</evidence>
<gene>
    <name evidence="2" type="ORF">GCM10022381_00750</name>
</gene>
<proteinExistence type="predicted"/>
<comment type="subcellular location">
    <subcellularLocation>
        <location evidence="1">Cell envelope</location>
    </subcellularLocation>
</comment>
<dbReference type="Gene3D" id="2.60.40.4270">
    <property type="entry name" value="Listeria-Bacteroides repeat domain"/>
    <property type="match status" value="9"/>
</dbReference>
<dbReference type="Pfam" id="PF18889">
    <property type="entry name" value="Beta_helix_3"/>
    <property type="match status" value="5"/>
</dbReference>
<dbReference type="EMBL" id="BAABCN010000001">
    <property type="protein sequence ID" value="GAA3859969.1"/>
    <property type="molecule type" value="Genomic_DNA"/>
</dbReference>
<protein>
    <recommendedName>
        <fullName evidence="4">InlB B-repeat-containing protein</fullName>
    </recommendedName>
</protein>
<reference evidence="3" key="1">
    <citation type="journal article" date="2019" name="Int. J. Syst. Evol. Microbiol.">
        <title>The Global Catalogue of Microorganisms (GCM) 10K type strain sequencing project: providing services to taxonomists for standard genome sequencing and annotation.</title>
        <authorList>
            <consortium name="The Broad Institute Genomics Platform"/>
            <consortium name="The Broad Institute Genome Sequencing Center for Infectious Disease"/>
            <person name="Wu L."/>
            <person name="Ma J."/>
        </authorList>
    </citation>
    <scope>NUCLEOTIDE SEQUENCE [LARGE SCALE GENOMIC DNA]</scope>
    <source>
        <strain evidence="3">JCM 17021</strain>
    </source>
</reference>
<evidence type="ECO:0008006" key="4">
    <source>
        <dbReference type="Google" id="ProtNLM"/>
    </source>
</evidence>
<evidence type="ECO:0000313" key="3">
    <source>
        <dbReference type="Proteomes" id="UP001501803"/>
    </source>
</evidence>
<dbReference type="NCBIfam" id="TIGR02543">
    <property type="entry name" value="List_Bact_rpt"/>
    <property type="match status" value="6"/>
</dbReference>
<organism evidence="2 3">
    <name type="scientific">Leifsonia kafniensis</name>
    <dbReference type="NCBI Taxonomy" id="475957"/>
    <lineage>
        <taxon>Bacteria</taxon>
        <taxon>Bacillati</taxon>
        <taxon>Actinomycetota</taxon>
        <taxon>Actinomycetes</taxon>
        <taxon>Micrococcales</taxon>
        <taxon>Microbacteriaceae</taxon>
        <taxon>Leifsonia</taxon>
    </lineage>
</organism>